<comment type="caution">
    <text evidence="9">The sequence shown here is derived from an EMBL/GenBank/DDBJ whole genome shotgun (WGS) entry which is preliminary data.</text>
</comment>
<dbReference type="PANTHER" id="PTHR11054">
    <property type="entry name" value="6-PHOSPHOGLUCONOLACTONASE"/>
    <property type="match status" value="1"/>
</dbReference>
<dbReference type="UniPathway" id="UPA00115">
    <property type="reaction ID" value="UER00409"/>
</dbReference>
<keyword evidence="7" id="KW-0378">Hydrolase</keyword>
<evidence type="ECO:0000256" key="2">
    <source>
        <dbReference type="ARBA" id="ARBA00002681"/>
    </source>
</evidence>
<dbReference type="InterPro" id="IPR005900">
    <property type="entry name" value="6-phosphogluconolactonase_DevB"/>
</dbReference>
<proteinExistence type="inferred from homology"/>
<organism evidence="9 10">
    <name type="scientific">Bradyrhizobium diazoefficiens SEMIA 5080</name>
    <dbReference type="NCBI Taxonomy" id="754504"/>
    <lineage>
        <taxon>Bacteria</taxon>
        <taxon>Pseudomonadati</taxon>
        <taxon>Pseudomonadota</taxon>
        <taxon>Alphaproteobacteria</taxon>
        <taxon>Hyphomicrobiales</taxon>
        <taxon>Nitrobacteraceae</taxon>
        <taxon>Bradyrhizobium</taxon>
    </lineage>
</organism>
<reference evidence="9 10" key="1">
    <citation type="journal article" date="2014" name="BMC Genomics">
        <title>Comparative genomics of Bradyrhizobium japonicum CPAC 15 and Bradyrhizobium diazoefficiens CPAC 7: elite model strains for understanding symbiotic performance with soybean.</title>
        <authorList>
            <person name="Siqueira A.F."/>
            <person name="Ormeno-Orrillo E."/>
            <person name="Souza R.C."/>
            <person name="Rodrigues E.P."/>
            <person name="Almeida L.G."/>
            <person name="Barcellos F.G."/>
            <person name="Batista J.S."/>
            <person name="Nakatami A.S."/>
            <person name="Martinez-Romero E."/>
            <person name="Vasconcelos A.T."/>
            <person name="Hungria M."/>
        </authorList>
    </citation>
    <scope>NUCLEOTIDE SEQUENCE [LARGE SCALE GENOMIC DNA]</scope>
    <source>
        <strain evidence="9 10">SEMIA 5080</strain>
    </source>
</reference>
<dbReference type="PANTHER" id="PTHR11054:SF0">
    <property type="entry name" value="6-PHOSPHOGLUCONOLACTONASE"/>
    <property type="match status" value="1"/>
</dbReference>
<evidence type="ECO:0000256" key="1">
    <source>
        <dbReference type="ARBA" id="ARBA00000832"/>
    </source>
</evidence>
<comment type="pathway">
    <text evidence="3 7">Carbohydrate degradation; pentose phosphate pathway; D-ribulose 5-phosphate from D-glucose 6-phosphate (oxidative stage): step 2/3.</text>
</comment>
<comment type="catalytic activity">
    <reaction evidence="1 7">
        <text>6-phospho-D-glucono-1,5-lactone + H2O = 6-phospho-D-gluconate + H(+)</text>
        <dbReference type="Rhea" id="RHEA:12556"/>
        <dbReference type="ChEBI" id="CHEBI:15377"/>
        <dbReference type="ChEBI" id="CHEBI:15378"/>
        <dbReference type="ChEBI" id="CHEBI:57955"/>
        <dbReference type="ChEBI" id="CHEBI:58759"/>
        <dbReference type="EC" id="3.1.1.31"/>
    </reaction>
</comment>
<dbReference type="EMBL" id="ADOU02000005">
    <property type="protein sequence ID" value="KGJ67174.1"/>
    <property type="molecule type" value="Genomic_DNA"/>
</dbReference>
<feature type="domain" description="Glucosamine/galactosamine-6-phosphate isomerase" evidence="8">
    <location>
        <begin position="15"/>
        <end position="235"/>
    </location>
</feature>
<dbReference type="CDD" id="cd01400">
    <property type="entry name" value="6PGL"/>
    <property type="match status" value="1"/>
</dbReference>
<dbReference type="GO" id="GO:0006098">
    <property type="term" value="P:pentose-phosphate shunt"/>
    <property type="evidence" value="ECO:0007669"/>
    <property type="project" value="UniProtKB-UniPathway"/>
</dbReference>
<dbReference type="Gene3D" id="3.40.50.1360">
    <property type="match status" value="1"/>
</dbReference>
<evidence type="ECO:0000256" key="5">
    <source>
        <dbReference type="ARBA" id="ARBA00013198"/>
    </source>
</evidence>
<evidence type="ECO:0000256" key="3">
    <source>
        <dbReference type="ARBA" id="ARBA00004961"/>
    </source>
</evidence>
<evidence type="ECO:0000313" key="10">
    <source>
        <dbReference type="Proteomes" id="UP000024900"/>
    </source>
</evidence>
<dbReference type="InterPro" id="IPR039104">
    <property type="entry name" value="6PGL"/>
</dbReference>
<gene>
    <name evidence="7 9" type="primary">pgl</name>
    <name evidence="9" type="ORF">BJA5080_03794</name>
</gene>
<dbReference type="GO" id="GO:0005975">
    <property type="term" value="P:carbohydrate metabolic process"/>
    <property type="evidence" value="ECO:0007669"/>
    <property type="project" value="UniProtKB-UniRule"/>
</dbReference>
<dbReference type="GO" id="GO:0017057">
    <property type="term" value="F:6-phosphogluconolactonase activity"/>
    <property type="evidence" value="ECO:0007669"/>
    <property type="project" value="UniProtKB-UniRule"/>
</dbReference>
<dbReference type="InterPro" id="IPR037171">
    <property type="entry name" value="NagB/RpiA_transferase-like"/>
</dbReference>
<comment type="function">
    <text evidence="2 7">Hydrolysis of 6-phosphogluconolactone to 6-phosphogluconate.</text>
</comment>
<evidence type="ECO:0000313" key="9">
    <source>
        <dbReference type="EMBL" id="KGJ67174.1"/>
    </source>
</evidence>
<dbReference type="InterPro" id="IPR006148">
    <property type="entry name" value="Glc/Gal-6P_isomerase"/>
</dbReference>
<dbReference type="Pfam" id="PF01182">
    <property type="entry name" value="Glucosamine_iso"/>
    <property type="match status" value="1"/>
</dbReference>
<dbReference type="SUPFAM" id="SSF100950">
    <property type="entry name" value="NagB/RpiA/CoA transferase-like"/>
    <property type="match status" value="1"/>
</dbReference>
<name>A0A837CCX5_9BRAD</name>
<dbReference type="AlphaFoldDB" id="A0A837CCX5"/>
<accession>A0A837CCX5</accession>
<sequence>MMAAAGKPKLIVAADAEALAQAAAERVMARIGANPGRIAICLTGGSSPKKLYQLLGGDSWRGKIPWDRVHWFIGDERFVAENDPLNNMAVARATFLDRNAPSGHVHPIPTATENPDQGAAAYARELQAFYGSESLDPARPLFDLVLMGAGPDGHTASLFPGYPEIEESKRWVVGVPKANVAPFVPRVSLTLPVLASCREMLFEIAGHDKQPILTRLLNGETLPAVRARSNGETVWLVDQAALPEEIRGPR</sequence>
<evidence type="ECO:0000256" key="7">
    <source>
        <dbReference type="RuleBase" id="RU365095"/>
    </source>
</evidence>
<dbReference type="NCBIfam" id="TIGR01198">
    <property type="entry name" value="pgl"/>
    <property type="match status" value="1"/>
</dbReference>
<dbReference type="Proteomes" id="UP000024900">
    <property type="component" value="Unassembled WGS sequence"/>
</dbReference>
<evidence type="ECO:0000256" key="6">
    <source>
        <dbReference type="ARBA" id="ARBA00020337"/>
    </source>
</evidence>
<dbReference type="FunFam" id="3.40.50.1360:FF:000037">
    <property type="entry name" value="6-phosphogluconolactonase"/>
    <property type="match status" value="1"/>
</dbReference>
<evidence type="ECO:0000259" key="8">
    <source>
        <dbReference type="Pfam" id="PF01182"/>
    </source>
</evidence>
<dbReference type="EC" id="3.1.1.31" evidence="5 7"/>
<protein>
    <recommendedName>
        <fullName evidence="6 7">6-phosphogluconolactonase</fullName>
        <shortName evidence="7">6PGL</shortName>
        <ecNumber evidence="5 7">3.1.1.31</ecNumber>
    </recommendedName>
</protein>
<comment type="similarity">
    <text evidence="4 7">Belongs to the glucosamine/galactosamine-6-phosphate isomerase family. 6-phosphogluconolactonase subfamily.</text>
</comment>
<evidence type="ECO:0000256" key="4">
    <source>
        <dbReference type="ARBA" id="ARBA00010662"/>
    </source>
</evidence>